<dbReference type="Gene3D" id="3.90.226.10">
    <property type="entry name" value="2-enoyl-CoA Hydratase, Chain A, domain 1"/>
    <property type="match status" value="1"/>
</dbReference>
<evidence type="ECO:0000313" key="2">
    <source>
        <dbReference type="Proteomes" id="UP001160625"/>
    </source>
</evidence>
<dbReference type="InterPro" id="IPR029045">
    <property type="entry name" value="ClpP/crotonase-like_dom_sf"/>
</dbReference>
<comment type="caution">
    <text evidence="1">The sequence shown here is derived from an EMBL/GenBank/DDBJ whole genome shotgun (WGS) entry which is preliminary data.</text>
</comment>
<sequence>MSSNLLSAADFSAPSILLHGGVDYQMYQSFRDQLVIAPTEGLVTVELSTLGGDPEVARMMGEDIRFHSETEPQRRFVFLGKAAIYSAGTTFMSFFARENRYLTRGTRLMIHERLLTKTIQISGPLTTCIPAFKATLNEIEASIAIQNEGFANLVHGSKVALDEVTRRAPENWYVEANEALELGLIEGIL</sequence>
<gene>
    <name evidence="1" type="ORF">QGN17_05295</name>
</gene>
<dbReference type="SUPFAM" id="SSF52096">
    <property type="entry name" value="ClpP/crotonase"/>
    <property type="match status" value="1"/>
</dbReference>
<protein>
    <submittedName>
        <fullName evidence="1">ATP-dependent Clp protease proteolytic subunit</fullName>
    </submittedName>
</protein>
<keyword evidence="1" id="KW-0378">Hydrolase</keyword>
<accession>A0ABT6MYR4</accession>
<keyword evidence="1" id="KW-0645">Protease</keyword>
<proteinExistence type="predicted"/>
<evidence type="ECO:0000313" key="1">
    <source>
        <dbReference type="EMBL" id="MDH7638137.1"/>
    </source>
</evidence>
<keyword evidence="2" id="KW-1185">Reference proteome</keyword>
<dbReference type="Proteomes" id="UP001160625">
    <property type="component" value="Unassembled WGS sequence"/>
</dbReference>
<name>A0ABT6MYR4_9SPHN</name>
<dbReference type="GO" id="GO:0006508">
    <property type="term" value="P:proteolysis"/>
    <property type="evidence" value="ECO:0007669"/>
    <property type="project" value="UniProtKB-KW"/>
</dbReference>
<dbReference type="EMBL" id="JARYGZ010000001">
    <property type="protein sequence ID" value="MDH7638137.1"/>
    <property type="molecule type" value="Genomic_DNA"/>
</dbReference>
<reference evidence="1" key="1">
    <citation type="submission" date="2023-04" db="EMBL/GenBank/DDBJ databases">
        <title>Sphingomonas sp. MAHUQ-71 isolated from rice field.</title>
        <authorList>
            <person name="Huq M.A."/>
        </authorList>
    </citation>
    <scope>NUCLEOTIDE SEQUENCE</scope>
    <source>
        <strain evidence="1">MAHUQ-71</strain>
    </source>
</reference>
<organism evidence="1 2">
    <name type="scientific">Sphingomonas oryzagri</name>
    <dbReference type="NCBI Taxonomy" id="3042314"/>
    <lineage>
        <taxon>Bacteria</taxon>
        <taxon>Pseudomonadati</taxon>
        <taxon>Pseudomonadota</taxon>
        <taxon>Alphaproteobacteria</taxon>
        <taxon>Sphingomonadales</taxon>
        <taxon>Sphingomonadaceae</taxon>
        <taxon>Sphingomonas</taxon>
    </lineage>
</organism>
<dbReference type="GO" id="GO:0008233">
    <property type="term" value="F:peptidase activity"/>
    <property type="evidence" value="ECO:0007669"/>
    <property type="project" value="UniProtKB-KW"/>
</dbReference>